<dbReference type="PANTHER" id="PTHR10204:SF34">
    <property type="entry name" value="NAD(P)H DEHYDROGENASE [QUINONE] 1 ISOFORM 1"/>
    <property type="match status" value="1"/>
</dbReference>
<keyword evidence="2" id="KW-0560">Oxidoreductase</keyword>
<comment type="similarity">
    <text evidence="1">Belongs to the NAD(P)H dehydrogenase (quinone) family.</text>
</comment>
<feature type="domain" description="Flavodoxin-like fold" evidence="3">
    <location>
        <begin position="1"/>
        <end position="215"/>
    </location>
</feature>
<evidence type="ECO:0000259" key="3">
    <source>
        <dbReference type="Pfam" id="PF02525"/>
    </source>
</evidence>
<evidence type="ECO:0000256" key="1">
    <source>
        <dbReference type="ARBA" id="ARBA00006252"/>
    </source>
</evidence>
<organism evidence="4 5">
    <name type="scientific">Exophiala xenobiotica</name>
    <dbReference type="NCBI Taxonomy" id="348802"/>
    <lineage>
        <taxon>Eukaryota</taxon>
        <taxon>Fungi</taxon>
        <taxon>Dikarya</taxon>
        <taxon>Ascomycota</taxon>
        <taxon>Pezizomycotina</taxon>
        <taxon>Eurotiomycetes</taxon>
        <taxon>Chaetothyriomycetidae</taxon>
        <taxon>Chaetothyriales</taxon>
        <taxon>Herpotrichiellaceae</taxon>
        <taxon>Exophiala</taxon>
    </lineage>
</organism>
<keyword evidence="5" id="KW-1185">Reference proteome</keyword>
<dbReference type="PANTHER" id="PTHR10204">
    <property type="entry name" value="NAD P H OXIDOREDUCTASE-RELATED"/>
    <property type="match status" value="1"/>
</dbReference>
<dbReference type="GO" id="GO:0005829">
    <property type="term" value="C:cytosol"/>
    <property type="evidence" value="ECO:0007669"/>
    <property type="project" value="TreeGrafter"/>
</dbReference>
<dbReference type="SUPFAM" id="SSF52218">
    <property type="entry name" value="Flavoproteins"/>
    <property type="match status" value="1"/>
</dbReference>
<dbReference type="Proteomes" id="UP000054342">
    <property type="component" value="Unassembled WGS sequence"/>
</dbReference>
<dbReference type="Gene3D" id="3.40.50.360">
    <property type="match status" value="1"/>
</dbReference>
<accession>A0A0D2C2A0</accession>
<dbReference type="InterPro" id="IPR003680">
    <property type="entry name" value="Flavodoxin_fold"/>
</dbReference>
<dbReference type="EMBL" id="KN847318">
    <property type="protein sequence ID" value="KIW58926.1"/>
    <property type="molecule type" value="Genomic_DNA"/>
</dbReference>
<dbReference type="Pfam" id="PF02525">
    <property type="entry name" value="Flavodoxin_2"/>
    <property type="match status" value="1"/>
</dbReference>
<protein>
    <recommendedName>
        <fullName evidence="3">Flavodoxin-like fold domain-containing protein</fullName>
    </recommendedName>
</protein>
<evidence type="ECO:0000313" key="5">
    <source>
        <dbReference type="Proteomes" id="UP000054342"/>
    </source>
</evidence>
<sequence length="266" mass="30235">MRILVVLAHPERKSLNAALSQVILDELHVQGHEVRISDLYAMGWKAQIDRDDFPELPDDQPLRIPSASRDAYHTASLTDDVASEQEKLLWADTVIIQFPLWWFTMPAILKGWVDRVFSCGFAYGVGEHNDKHWGDRYGEGVFAGKRAMLVVTTGGWEQHYSARGINGPMEDLLFPINHGILFYAGFEVLPPFVAYRADNLDKAGFQTAADNLRERVRSLALTDPIPYRYQNRGDYEIPTMVLRQDIECEGREGFRIHQASSLQQSS</sequence>
<dbReference type="RefSeq" id="XP_013319510.1">
    <property type="nucleotide sequence ID" value="XM_013464056.1"/>
</dbReference>
<dbReference type="InterPro" id="IPR029039">
    <property type="entry name" value="Flavoprotein-like_sf"/>
</dbReference>
<dbReference type="GO" id="GO:0003955">
    <property type="term" value="F:NAD(P)H dehydrogenase (quinone) activity"/>
    <property type="evidence" value="ECO:0007669"/>
    <property type="project" value="TreeGrafter"/>
</dbReference>
<gene>
    <name evidence="4" type="ORF">PV05_03418</name>
</gene>
<proteinExistence type="inferred from homology"/>
<dbReference type="AlphaFoldDB" id="A0A0D2C2A0"/>
<dbReference type="STRING" id="348802.A0A0D2C2A0"/>
<reference evidence="4 5" key="1">
    <citation type="submission" date="2015-01" db="EMBL/GenBank/DDBJ databases">
        <title>The Genome Sequence of Exophiala xenobiotica CBS118157.</title>
        <authorList>
            <consortium name="The Broad Institute Genomics Platform"/>
            <person name="Cuomo C."/>
            <person name="de Hoog S."/>
            <person name="Gorbushina A."/>
            <person name="Stielow B."/>
            <person name="Teixiera M."/>
            <person name="Abouelleil A."/>
            <person name="Chapman S.B."/>
            <person name="Priest M."/>
            <person name="Young S.K."/>
            <person name="Wortman J."/>
            <person name="Nusbaum C."/>
            <person name="Birren B."/>
        </authorList>
    </citation>
    <scope>NUCLEOTIDE SEQUENCE [LARGE SCALE GENOMIC DNA]</scope>
    <source>
        <strain evidence="4 5">CBS 118157</strain>
    </source>
</reference>
<dbReference type="GeneID" id="25325326"/>
<name>A0A0D2C2A0_9EURO</name>
<evidence type="ECO:0000313" key="4">
    <source>
        <dbReference type="EMBL" id="KIW58926.1"/>
    </source>
</evidence>
<dbReference type="InterPro" id="IPR051545">
    <property type="entry name" value="NAD(P)H_dehydrogenase_qn"/>
</dbReference>
<dbReference type="HOGENOM" id="CLU_058643_2_1_1"/>
<evidence type="ECO:0000256" key="2">
    <source>
        <dbReference type="ARBA" id="ARBA00023002"/>
    </source>
</evidence>
<dbReference type="OrthoDB" id="26889at2759"/>